<sequence length="171" mass="18813">MEGEGKENGSGTEAKHSPAEVGSESSEDQYDDLYVFIPGADPENNSQEPLISSRPPLPPPRSVATAFQLERPHFTLPESSGTMVEGQMERSQNWGGPGVRQETGDELKGEKEKKDDEKDQEEEDPYTFAEIDDTQADLLSRIATISQKTIHSIRRLISGLPESKGELAQTI</sequence>
<dbReference type="EMBL" id="JASSZA010000003">
    <property type="protein sequence ID" value="KAK2116063.1"/>
    <property type="molecule type" value="Genomic_DNA"/>
</dbReference>
<evidence type="ECO:0000313" key="2">
    <source>
        <dbReference type="EMBL" id="KAK2116063.1"/>
    </source>
</evidence>
<protein>
    <submittedName>
        <fullName evidence="2">B-cell scaffold protein</fullName>
    </submittedName>
</protein>
<feature type="compositionally biased region" description="Basic and acidic residues" evidence="1">
    <location>
        <begin position="102"/>
        <end position="117"/>
    </location>
</feature>
<accession>A0ABQ9W5J3</accession>
<feature type="region of interest" description="Disordered" evidence="1">
    <location>
        <begin position="1"/>
        <end position="127"/>
    </location>
</feature>
<evidence type="ECO:0000256" key="1">
    <source>
        <dbReference type="SAM" id="MobiDB-lite"/>
    </source>
</evidence>
<comment type="caution">
    <text evidence="2">The sequence shown here is derived from an EMBL/GenBank/DDBJ whole genome shotgun (WGS) entry which is preliminary data.</text>
</comment>
<proteinExistence type="predicted"/>
<organism evidence="2 3">
    <name type="scientific">Saguinus oedipus</name>
    <name type="common">Cotton-top tamarin</name>
    <name type="synonym">Oedipomidas oedipus</name>
    <dbReference type="NCBI Taxonomy" id="9490"/>
    <lineage>
        <taxon>Eukaryota</taxon>
        <taxon>Metazoa</taxon>
        <taxon>Chordata</taxon>
        <taxon>Craniata</taxon>
        <taxon>Vertebrata</taxon>
        <taxon>Euteleostomi</taxon>
        <taxon>Mammalia</taxon>
        <taxon>Eutheria</taxon>
        <taxon>Euarchontoglires</taxon>
        <taxon>Primates</taxon>
        <taxon>Haplorrhini</taxon>
        <taxon>Platyrrhini</taxon>
        <taxon>Cebidae</taxon>
        <taxon>Callitrichinae</taxon>
        <taxon>Saguinus</taxon>
    </lineage>
</organism>
<name>A0ABQ9W5J3_SAGOE</name>
<dbReference type="Proteomes" id="UP001266305">
    <property type="component" value="Unassembled WGS sequence"/>
</dbReference>
<keyword evidence="3" id="KW-1185">Reference proteome</keyword>
<reference evidence="2 3" key="1">
    <citation type="submission" date="2023-05" db="EMBL/GenBank/DDBJ databases">
        <title>B98-5 Cell Line De Novo Hybrid Assembly: An Optical Mapping Approach.</title>
        <authorList>
            <person name="Kananen K."/>
            <person name="Auerbach J.A."/>
            <person name="Kautto E."/>
            <person name="Blachly J.S."/>
        </authorList>
    </citation>
    <scope>NUCLEOTIDE SEQUENCE [LARGE SCALE GENOMIC DNA]</scope>
    <source>
        <strain evidence="2">B95-8</strain>
        <tissue evidence="2">Cell line</tissue>
    </source>
</reference>
<gene>
    <name evidence="2" type="primary">BANK1_1</name>
    <name evidence="2" type="ORF">P7K49_006689</name>
</gene>
<evidence type="ECO:0000313" key="3">
    <source>
        <dbReference type="Proteomes" id="UP001266305"/>
    </source>
</evidence>
<feature type="compositionally biased region" description="Acidic residues" evidence="1">
    <location>
        <begin position="118"/>
        <end position="127"/>
    </location>
</feature>
<feature type="compositionally biased region" description="Basic and acidic residues" evidence="1">
    <location>
        <begin position="1"/>
        <end position="18"/>
    </location>
</feature>